<keyword evidence="2" id="KW-1185">Reference proteome</keyword>
<evidence type="ECO:0000313" key="2">
    <source>
        <dbReference type="Proteomes" id="UP000050761"/>
    </source>
</evidence>
<dbReference type="Proteomes" id="UP000050761">
    <property type="component" value="Unassembled WGS sequence"/>
</dbReference>
<protein>
    <submittedName>
        <fullName evidence="3">Cilia- and flagella-associated protein 299</fullName>
    </submittedName>
</protein>
<proteinExistence type="predicted"/>
<dbReference type="EMBL" id="UZAH01027782">
    <property type="protein sequence ID" value="VDO94960.1"/>
    <property type="molecule type" value="Genomic_DNA"/>
</dbReference>
<name>A0A3P7Z5J9_HELPZ</name>
<gene>
    <name evidence="1" type="ORF">HPBE_LOCUS13117</name>
</gene>
<sequence length="123" mass="14500">MGTAESKMLRLKERAELKRLETVSAKYHTMSIPVQLWDGDSLIRPDGVPHKEKETPETETYIDPRLRFFRQCFHARVTYQPTRTQFSPDVTLTYRREKSMTSLRAIVSTGKENKCNFRNINKY</sequence>
<reference evidence="1 2" key="1">
    <citation type="submission" date="2018-11" db="EMBL/GenBank/DDBJ databases">
        <authorList>
            <consortium name="Pathogen Informatics"/>
        </authorList>
    </citation>
    <scope>NUCLEOTIDE SEQUENCE [LARGE SCALE GENOMIC DNA]</scope>
</reference>
<reference evidence="3" key="2">
    <citation type="submission" date="2019-09" db="UniProtKB">
        <authorList>
            <consortium name="WormBaseParasite"/>
        </authorList>
    </citation>
    <scope>IDENTIFICATION</scope>
</reference>
<accession>A0A3P7Z5J9</accession>
<dbReference type="WBParaSite" id="HPBE_0001311601-mRNA-1">
    <property type="protein sequence ID" value="HPBE_0001311601-mRNA-1"/>
    <property type="gene ID" value="HPBE_0001311601"/>
</dbReference>
<organism evidence="1">
    <name type="scientific">Heligmosomoides polygyrus</name>
    <name type="common">Parasitic roundworm</name>
    <dbReference type="NCBI Taxonomy" id="6339"/>
    <lineage>
        <taxon>Eukaryota</taxon>
        <taxon>Metazoa</taxon>
        <taxon>Ecdysozoa</taxon>
        <taxon>Nematoda</taxon>
        <taxon>Chromadorea</taxon>
        <taxon>Rhabditida</taxon>
        <taxon>Rhabditina</taxon>
        <taxon>Rhabditomorpha</taxon>
        <taxon>Strongyloidea</taxon>
        <taxon>Heligmosomidae</taxon>
        <taxon>Heligmosomoides</taxon>
    </lineage>
</organism>
<evidence type="ECO:0000313" key="1">
    <source>
        <dbReference type="EMBL" id="VDO94960.1"/>
    </source>
</evidence>
<evidence type="ECO:0000313" key="3">
    <source>
        <dbReference type="WBParaSite" id="HPBE_0001311601-mRNA-1"/>
    </source>
</evidence>
<dbReference type="AlphaFoldDB" id="A0A3P7Z5J9"/>